<evidence type="ECO:0000313" key="4">
    <source>
        <dbReference type="Proteomes" id="UP000032582"/>
    </source>
</evidence>
<feature type="domain" description="Fimbrial-type adhesion" evidence="2">
    <location>
        <begin position="197"/>
        <end position="333"/>
    </location>
</feature>
<dbReference type="GO" id="GO:0009289">
    <property type="term" value="C:pilus"/>
    <property type="evidence" value="ECO:0007669"/>
    <property type="project" value="InterPro"/>
</dbReference>
<accession>A0A0D8LBE4</accession>
<dbReference type="InterPro" id="IPR008966">
    <property type="entry name" value="Adhesion_dom_sf"/>
</dbReference>
<dbReference type="Gene3D" id="2.60.40.1090">
    <property type="entry name" value="Fimbrial-type adhesion domain"/>
    <property type="match status" value="1"/>
</dbReference>
<dbReference type="Gene3D" id="2.60.40.3310">
    <property type="match status" value="1"/>
</dbReference>
<dbReference type="Pfam" id="PF00419">
    <property type="entry name" value="Fimbrial"/>
    <property type="match status" value="1"/>
</dbReference>
<dbReference type="InterPro" id="IPR000259">
    <property type="entry name" value="Adhesion_dom_fimbrial"/>
</dbReference>
<feature type="signal peptide" evidence="1">
    <location>
        <begin position="1"/>
        <end position="20"/>
    </location>
</feature>
<gene>
    <name evidence="3" type="ORF">UA45_01205</name>
</gene>
<dbReference type="AlphaFoldDB" id="A0A0D8LBE4"/>
<organism evidence="3 4">
    <name type="scientific">Morganella morganii</name>
    <name type="common">Proteus morganii</name>
    <dbReference type="NCBI Taxonomy" id="582"/>
    <lineage>
        <taxon>Bacteria</taxon>
        <taxon>Pseudomonadati</taxon>
        <taxon>Pseudomonadota</taxon>
        <taxon>Gammaproteobacteria</taxon>
        <taxon>Enterobacterales</taxon>
        <taxon>Morganellaceae</taxon>
        <taxon>Morganella</taxon>
    </lineage>
</organism>
<dbReference type="EMBL" id="JZSH01000005">
    <property type="protein sequence ID" value="KJF79162.1"/>
    <property type="molecule type" value="Genomic_DNA"/>
</dbReference>
<dbReference type="InterPro" id="IPR036937">
    <property type="entry name" value="Adhesion_dom_fimbrial_sf"/>
</dbReference>
<reference evidence="3 4" key="1">
    <citation type="submission" date="2015-02" db="EMBL/GenBank/DDBJ databases">
        <title>Whole genome shotgun sequencing of cultured foodborne pathogen.</title>
        <authorList>
            <person name="Timme R."/>
            <person name="Allard M.W."/>
            <person name="Strain E."/>
            <person name="Evans P.S."/>
            <person name="Brown E."/>
        </authorList>
    </citation>
    <scope>NUCLEOTIDE SEQUENCE [LARGE SCALE GENOMIC DNA]</scope>
    <source>
        <strain evidence="3 4">GCSL-TSO-24</strain>
    </source>
</reference>
<dbReference type="SUPFAM" id="SSF49401">
    <property type="entry name" value="Bacterial adhesins"/>
    <property type="match status" value="1"/>
</dbReference>
<comment type="caution">
    <text evidence="3">The sequence shown here is derived from an EMBL/GenBank/DDBJ whole genome shotgun (WGS) entry which is preliminary data.</text>
</comment>
<dbReference type="GO" id="GO:0007155">
    <property type="term" value="P:cell adhesion"/>
    <property type="evidence" value="ECO:0007669"/>
    <property type="project" value="InterPro"/>
</dbReference>
<dbReference type="Proteomes" id="UP000032582">
    <property type="component" value="Unassembled WGS sequence"/>
</dbReference>
<protein>
    <recommendedName>
        <fullName evidence="2">Fimbrial-type adhesion domain-containing protein</fullName>
    </recommendedName>
</protein>
<feature type="chain" id="PRO_5002332598" description="Fimbrial-type adhesion domain-containing protein" evidence="1">
    <location>
        <begin position="21"/>
        <end position="334"/>
    </location>
</feature>
<sequence>MKIKLLAALTALGISGNALAAVCTAVEPPNYQTEKLETPATVIELRADAPISSTTPIAQIRSTALSQPVHYFCDSTTLIGNRPIIVPDIDPNYDGMYKTKIDGIGVKFTTSAPSGGPTGALPRYNIKYTADEQEGGGSRFIAPQGIFIASFYKLGNVDLNTSYPLQALLFSAGEVGSNNIENNAVSTYYMNPVQIVSTPVCKVDSPSPVDFGTVVAAEVRQGVKKPLQFGIECKTDYGSYGVTASIKADSTINGGSYIKVRDSKNNEESLFIAITDDKGSPVRVDNSTKISQTGLKSGQKANFGWQAELKKQDGTPYPAPGEFRASAIITLDVK</sequence>
<evidence type="ECO:0000259" key="2">
    <source>
        <dbReference type="Pfam" id="PF00419"/>
    </source>
</evidence>
<keyword evidence="1" id="KW-0732">Signal</keyword>
<name>A0A0D8LBE4_MORMO</name>
<dbReference type="PATRIC" id="fig|582.24.peg.382"/>
<proteinExistence type="predicted"/>
<evidence type="ECO:0000256" key="1">
    <source>
        <dbReference type="SAM" id="SignalP"/>
    </source>
</evidence>
<evidence type="ECO:0000313" key="3">
    <source>
        <dbReference type="EMBL" id="KJF79162.1"/>
    </source>
</evidence>